<comment type="caution">
    <text evidence="1">The sequence shown here is derived from an EMBL/GenBank/DDBJ whole genome shotgun (WGS) entry which is preliminary data.</text>
</comment>
<dbReference type="GO" id="GO:0003676">
    <property type="term" value="F:nucleic acid binding"/>
    <property type="evidence" value="ECO:0007669"/>
    <property type="project" value="InterPro"/>
</dbReference>
<gene>
    <name evidence="1" type="ORF">Tci_871070</name>
</gene>
<name>A0A699SN73_TANCI</name>
<dbReference type="Gene3D" id="3.30.420.10">
    <property type="entry name" value="Ribonuclease H-like superfamily/Ribonuclease H"/>
    <property type="match status" value="1"/>
</dbReference>
<dbReference type="EMBL" id="BKCJ011176203">
    <property type="protein sequence ID" value="GFC99100.1"/>
    <property type="molecule type" value="Genomic_DNA"/>
</dbReference>
<dbReference type="InterPro" id="IPR036397">
    <property type="entry name" value="RNaseH_sf"/>
</dbReference>
<organism evidence="1">
    <name type="scientific">Tanacetum cinerariifolium</name>
    <name type="common">Dalmatian daisy</name>
    <name type="synonym">Chrysanthemum cinerariifolium</name>
    <dbReference type="NCBI Taxonomy" id="118510"/>
    <lineage>
        <taxon>Eukaryota</taxon>
        <taxon>Viridiplantae</taxon>
        <taxon>Streptophyta</taxon>
        <taxon>Embryophyta</taxon>
        <taxon>Tracheophyta</taxon>
        <taxon>Spermatophyta</taxon>
        <taxon>Magnoliopsida</taxon>
        <taxon>eudicotyledons</taxon>
        <taxon>Gunneridae</taxon>
        <taxon>Pentapetalae</taxon>
        <taxon>asterids</taxon>
        <taxon>campanulids</taxon>
        <taxon>Asterales</taxon>
        <taxon>Asteraceae</taxon>
        <taxon>Asteroideae</taxon>
        <taxon>Anthemideae</taxon>
        <taxon>Anthemidinae</taxon>
        <taxon>Tanacetum</taxon>
    </lineage>
</organism>
<sequence>MRVESVNGKKYILFIVDDYSRFTWVKCLRSKDEALDFIIKFLKRFKYDLRLASLMKLPLLALHSRMVSLKDEIVR</sequence>
<dbReference type="InterPro" id="IPR012337">
    <property type="entry name" value="RNaseH-like_sf"/>
</dbReference>
<accession>A0A699SN73</accession>
<reference evidence="1" key="1">
    <citation type="journal article" date="2019" name="Sci. Rep.">
        <title>Draft genome of Tanacetum cinerariifolium, the natural source of mosquito coil.</title>
        <authorList>
            <person name="Yamashiro T."/>
            <person name="Shiraishi A."/>
            <person name="Satake H."/>
            <person name="Nakayama K."/>
        </authorList>
    </citation>
    <scope>NUCLEOTIDE SEQUENCE</scope>
</reference>
<dbReference type="AlphaFoldDB" id="A0A699SN73"/>
<evidence type="ECO:0000313" key="1">
    <source>
        <dbReference type="EMBL" id="GFC99100.1"/>
    </source>
</evidence>
<proteinExistence type="predicted"/>
<protein>
    <submittedName>
        <fullName evidence="1">Integrase, catalytic region, zinc finger, CCHC-type, peptidase aspartic, catalytic</fullName>
    </submittedName>
</protein>
<dbReference type="SUPFAM" id="SSF53098">
    <property type="entry name" value="Ribonuclease H-like"/>
    <property type="match status" value="1"/>
</dbReference>